<evidence type="ECO:0000256" key="8">
    <source>
        <dbReference type="PROSITE-ProRule" id="PRU01360"/>
    </source>
</evidence>
<keyword evidence="10" id="KW-0675">Receptor</keyword>
<evidence type="ECO:0000256" key="3">
    <source>
        <dbReference type="ARBA" id="ARBA00022452"/>
    </source>
</evidence>
<keyword evidence="3 8" id="KW-1134">Transmembrane beta strand</keyword>
<dbReference type="AlphaFoldDB" id="A0A563DI62"/>
<keyword evidence="4 8" id="KW-0812">Transmembrane</keyword>
<proteinExistence type="inferred from homology"/>
<keyword evidence="11" id="KW-1185">Reference proteome</keyword>
<dbReference type="InterPro" id="IPR010916">
    <property type="entry name" value="TonB_box_CS"/>
</dbReference>
<evidence type="ECO:0000256" key="6">
    <source>
        <dbReference type="ARBA" id="ARBA00023136"/>
    </source>
</evidence>
<dbReference type="PROSITE" id="PS52016">
    <property type="entry name" value="TONB_DEPENDENT_REC_3"/>
    <property type="match status" value="1"/>
</dbReference>
<dbReference type="InterPro" id="IPR012910">
    <property type="entry name" value="Plug_dom"/>
</dbReference>
<keyword evidence="6 8" id="KW-0472">Membrane</keyword>
<dbReference type="InterPro" id="IPR037066">
    <property type="entry name" value="Plug_dom_sf"/>
</dbReference>
<name>A0A563DI62_9FLAO</name>
<comment type="subcellular location">
    <subcellularLocation>
        <location evidence="1 8">Cell outer membrane</location>
        <topology evidence="1 8">Multi-pass membrane protein</topology>
    </subcellularLocation>
</comment>
<feature type="domain" description="TonB-dependent receptor plug" evidence="9">
    <location>
        <begin position="51"/>
        <end position="155"/>
    </location>
</feature>
<evidence type="ECO:0000313" key="11">
    <source>
        <dbReference type="Proteomes" id="UP000319499"/>
    </source>
</evidence>
<evidence type="ECO:0000256" key="1">
    <source>
        <dbReference type="ARBA" id="ARBA00004571"/>
    </source>
</evidence>
<dbReference type="Gene3D" id="2.170.130.10">
    <property type="entry name" value="TonB-dependent receptor, plug domain"/>
    <property type="match status" value="1"/>
</dbReference>
<dbReference type="GO" id="GO:0009279">
    <property type="term" value="C:cell outer membrane"/>
    <property type="evidence" value="ECO:0007669"/>
    <property type="project" value="UniProtKB-SubCell"/>
</dbReference>
<keyword evidence="2 8" id="KW-0813">Transport</keyword>
<comment type="similarity">
    <text evidence="8">Belongs to the TonB-dependent receptor family.</text>
</comment>
<evidence type="ECO:0000256" key="5">
    <source>
        <dbReference type="ARBA" id="ARBA00022729"/>
    </source>
</evidence>
<dbReference type="GO" id="GO:0044718">
    <property type="term" value="P:siderophore transmembrane transport"/>
    <property type="evidence" value="ECO:0007669"/>
    <property type="project" value="TreeGrafter"/>
</dbReference>
<dbReference type="Pfam" id="PF07715">
    <property type="entry name" value="Plug"/>
    <property type="match status" value="1"/>
</dbReference>
<dbReference type="SUPFAM" id="SSF56935">
    <property type="entry name" value="Porins"/>
    <property type="match status" value="1"/>
</dbReference>
<keyword evidence="5" id="KW-0732">Signal</keyword>
<dbReference type="GO" id="GO:0015344">
    <property type="term" value="F:siderophore uptake transmembrane transporter activity"/>
    <property type="evidence" value="ECO:0007669"/>
    <property type="project" value="TreeGrafter"/>
</dbReference>
<organism evidence="10 11">
    <name type="scientific">Apibacter muscae</name>
    <dbReference type="NCBI Taxonomy" id="2509004"/>
    <lineage>
        <taxon>Bacteria</taxon>
        <taxon>Pseudomonadati</taxon>
        <taxon>Bacteroidota</taxon>
        <taxon>Flavobacteriia</taxon>
        <taxon>Flavobacteriales</taxon>
        <taxon>Weeksellaceae</taxon>
        <taxon>Apibacter</taxon>
    </lineage>
</organism>
<dbReference type="OrthoDB" id="9764669at2"/>
<sequence length="724" mass="83721">MRSKTLLTLFLSMLFFTFYYSQITDSLYIDSTNMETVVVTGQYSQQSIDKSIYQVEVISQEEIKNRAANTIADILNYHLNFSTSSNSKTGDSEATLFGLDNQYFKVLVDNIPLVSDHGMGGSVDLTKINLDNVERIEIVKGSMGVDYGSNSFTGVINIITKKKVLSDWKISGYVQEESVGTEYNLKNKGRHIQAIDLAHNISDHWMFSMNMYRNDFKGYFGDMKGKKYYENDNKRGYEWLPKEQWNTSALINYKSNNFSAFYKLEYLNELINYYSPTTRYAPLQENGLYSYSATEKDYKTTRFINHLFVNARIFNQINFKGDLSYQKQNRESRDYIYNIGNREIFGKKENYQSYSKTKAWYTRGTFNDFITNSIFNFQIGYEFNIMEGYRAATSTSVQSINISGYNEDVKKHLNNYDAFTSGELKVSQNLSLRGGFRASFNTKFENLYSYSFLAKYNLSKNSTIRGEIATSSRTPNFDELYTYYVNTNHNIQGNPNLTPEKGYSTAIYWDTKINTNSGLRAKFEVSSMYLHLNDKIALATVSSLPLEYKYMNIDKYQSWGIQSGNNLRYENFDFHLGLSLFGVYQKMDNNINGTIISTPDNKYLYTFQLNSNISYSIKKWDTTLSLYYKYTGQQSQYFLDANTNSYYLGKQEDYHLLDASIRKYILKRNVELTVGARNLFNVKTINTNSINSNASNAHGNSNISSINLFYGRSYFVKLGFNLNL</sequence>
<dbReference type="Proteomes" id="UP000319499">
    <property type="component" value="Unassembled WGS sequence"/>
</dbReference>
<dbReference type="RefSeq" id="WP_146291687.1">
    <property type="nucleotide sequence ID" value="NZ_SELH01000013.1"/>
</dbReference>
<dbReference type="InterPro" id="IPR039426">
    <property type="entry name" value="TonB-dep_rcpt-like"/>
</dbReference>
<evidence type="ECO:0000313" key="10">
    <source>
        <dbReference type="EMBL" id="TWP29885.1"/>
    </source>
</evidence>
<dbReference type="PANTHER" id="PTHR30069">
    <property type="entry name" value="TONB-DEPENDENT OUTER MEMBRANE RECEPTOR"/>
    <property type="match status" value="1"/>
</dbReference>
<comment type="caution">
    <text evidence="10">The sequence shown here is derived from an EMBL/GenBank/DDBJ whole genome shotgun (WGS) entry which is preliminary data.</text>
</comment>
<accession>A0A563DI62</accession>
<dbReference type="EMBL" id="SELH01000013">
    <property type="protein sequence ID" value="TWP29885.1"/>
    <property type="molecule type" value="Genomic_DNA"/>
</dbReference>
<evidence type="ECO:0000259" key="9">
    <source>
        <dbReference type="Pfam" id="PF07715"/>
    </source>
</evidence>
<dbReference type="PANTHER" id="PTHR30069:SF29">
    <property type="entry name" value="HEMOGLOBIN AND HEMOGLOBIN-HAPTOGLOBIN-BINDING PROTEIN 1-RELATED"/>
    <property type="match status" value="1"/>
</dbReference>
<evidence type="ECO:0000256" key="7">
    <source>
        <dbReference type="ARBA" id="ARBA00023237"/>
    </source>
</evidence>
<dbReference type="Gene3D" id="2.40.170.20">
    <property type="entry name" value="TonB-dependent receptor, beta-barrel domain"/>
    <property type="match status" value="1"/>
</dbReference>
<protein>
    <submittedName>
        <fullName evidence="10">TonB-dependent receptor</fullName>
    </submittedName>
</protein>
<evidence type="ECO:0000256" key="2">
    <source>
        <dbReference type="ARBA" id="ARBA00022448"/>
    </source>
</evidence>
<evidence type="ECO:0000256" key="4">
    <source>
        <dbReference type="ARBA" id="ARBA00022692"/>
    </source>
</evidence>
<reference evidence="10 11" key="1">
    <citation type="submission" date="2019-02" db="EMBL/GenBank/DDBJ databases">
        <title>Apibacter muscae sp. nov.: a novel member of the house fly microbiota.</title>
        <authorList>
            <person name="Park R."/>
        </authorList>
    </citation>
    <scope>NUCLEOTIDE SEQUENCE [LARGE SCALE GENOMIC DNA]</scope>
    <source>
        <strain evidence="10 11">AL1</strain>
    </source>
</reference>
<gene>
    <name evidence="10" type="ORF">ETU09_02575</name>
</gene>
<dbReference type="InterPro" id="IPR036942">
    <property type="entry name" value="Beta-barrel_TonB_sf"/>
</dbReference>
<keyword evidence="7 8" id="KW-0998">Cell outer membrane</keyword>
<dbReference type="PROSITE" id="PS00430">
    <property type="entry name" value="TONB_DEPENDENT_REC_1"/>
    <property type="match status" value="1"/>
</dbReference>